<feature type="transmembrane region" description="Helical" evidence="6">
    <location>
        <begin position="73"/>
        <end position="92"/>
    </location>
</feature>
<dbReference type="FunFam" id="3.30.70.270:FF:000001">
    <property type="entry name" value="Diguanylate cyclase domain protein"/>
    <property type="match status" value="1"/>
</dbReference>
<evidence type="ECO:0000256" key="3">
    <source>
        <dbReference type="ARBA" id="ARBA00012282"/>
    </source>
</evidence>
<dbReference type="Gene3D" id="3.20.20.450">
    <property type="entry name" value="EAL domain"/>
    <property type="match status" value="1"/>
</dbReference>
<dbReference type="PROSITE" id="PS50883">
    <property type="entry name" value="EAL"/>
    <property type="match status" value="1"/>
</dbReference>
<dbReference type="PANTHER" id="PTHR44757">
    <property type="entry name" value="DIGUANYLATE CYCLASE DGCP"/>
    <property type="match status" value="1"/>
</dbReference>
<dbReference type="PANTHER" id="PTHR44757:SF2">
    <property type="entry name" value="BIOFILM ARCHITECTURE MAINTENANCE PROTEIN MBAA"/>
    <property type="match status" value="1"/>
</dbReference>
<feature type="transmembrane region" description="Helical" evidence="6">
    <location>
        <begin position="169"/>
        <end position="189"/>
    </location>
</feature>
<feature type="domain" description="EAL" evidence="7">
    <location>
        <begin position="422"/>
        <end position="675"/>
    </location>
</feature>
<comment type="cofactor">
    <cofactor evidence="1">
        <name>Mg(2+)</name>
        <dbReference type="ChEBI" id="CHEBI:18420"/>
    </cofactor>
</comment>
<evidence type="ECO:0000256" key="6">
    <source>
        <dbReference type="SAM" id="Phobius"/>
    </source>
</evidence>
<name>A0A2P4ERA4_9GAMM</name>
<feature type="transmembrane region" description="Helical" evidence="6">
    <location>
        <begin position="147"/>
        <end position="164"/>
    </location>
</feature>
<gene>
    <name evidence="9" type="ORF">C1949_16910</name>
</gene>
<dbReference type="PROSITE" id="PS50887">
    <property type="entry name" value="GGDEF"/>
    <property type="match status" value="1"/>
</dbReference>
<dbReference type="EC" id="3.1.4.52" evidence="3"/>
<dbReference type="Pfam" id="PF00563">
    <property type="entry name" value="EAL"/>
    <property type="match status" value="1"/>
</dbReference>
<organism evidence="9 10">
    <name type="scientific">Halopseudomonas oceani</name>
    <dbReference type="NCBI Taxonomy" id="1708783"/>
    <lineage>
        <taxon>Bacteria</taxon>
        <taxon>Pseudomonadati</taxon>
        <taxon>Pseudomonadota</taxon>
        <taxon>Gammaproteobacteria</taxon>
        <taxon>Pseudomonadales</taxon>
        <taxon>Pseudomonadaceae</taxon>
        <taxon>Halopseudomonas</taxon>
    </lineage>
</organism>
<keyword evidence="10" id="KW-1185">Reference proteome</keyword>
<dbReference type="InterPro" id="IPR001633">
    <property type="entry name" value="EAL_dom"/>
</dbReference>
<sequence length="678" mass="75311">MLDSFGLISAETPITEGLCALLRTGSVPFFLRLTGQAPHYQEAECMEMAEIKGGLDKDFFTRMQDRQNRRLRLIGNLVILVLLTIELRTLLIGAWNDSILVAAALATVLVARKLTARGKPEYAVSVALMTLTLLVSCSMWLEQGLYSGALIAFPTVLVVAGVIASERLFWALLTIMLATVALISFSAYFGYRAFQPLPIGVGRWAVVSSILVVSAGTIVWMMREMRNMQSSLEREGKRLRCSQAKITHLVGHDALTGLANRTAFSSHVTQMIEAARTQQRTLALLYMDVDNFKTINDSLGHTAGDELIRSVAGRLKQVVRDADTLCRHGGDEFVMALANIDDVHTAVAVAQRMQEVISQPFELSSKQLVTSLSVGISLFPNDGHDADTLVQKSELAMLQAKKAGRNTHFVHQEDLSADSHQRLDIEQALRQAISRDELRLYYQPIIALKGERLVGAEALLRWQHPEQGLLSPDRFMDVAEQSGLIAEIGEWVIRRACEDAMRWQQHGLRLGVSVNLSAIQIRRNNLQSVIVDVLNESGLEPELLELELTESMLLEKSDAFLQLLKNLKKLGVSLAIDDFGTGYSNLSYLQRFNVDRLKVDKSFVLDLSSNEQNRAIVTAVIQMAHSLKLQVTAEGIEHQLVQRILTSLGCDHAQGYLFSRPLEPDAFLGYARSYSERA</sequence>
<dbReference type="FunFam" id="3.20.20.450:FF:000001">
    <property type="entry name" value="Cyclic di-GMP phosphodiesterase yahA"/>
    <property type="match status" value="1"/>
</dbReference>
<keyword evidence="4" id="KW-0973">c-di-GMP</keyword>
<keyword evidence="6" id="KW-1133">Transmembrane helix</keyword>
<dbReference type="SMART" id="SM00267">
    <property type="entry name" value="GGDEF"/>
    <property type="match status" value="1"/>
</dbReference>
<evidence type="ECO:0000259" key="8">
    <source>
        <dbReference type="PROSITE" id="PS50887"/>
    </source>
</evidence>
<evidence type="ECO:0000256" key="4">
    <source>
        <dbReference type="ARBA" id="ARBA00022636"/>
    </source>
</evidence>
<evidence type="ECO:0000313" key="9">
    <source>
        <dbReference type="EMBL" id="POB01137.1"/>
    </source>
</evidence>
<accession>A0A2P4ERA4</accession>
<dbReference type="AlphaFoldDB" id="A0A2P4ERA4"/>
<comment type="caution">
    <text evidence="9">The sequence shown here is derived from an EMBL/GenBank/DDBJ whole genome shotgun (WGS) entry which is preliminary data.</text>
</comment>
<keyword evidence="6" id="KW-0812">Transmembrane</keyword>
<dbReference type="Pfam" id="PF00990">
    <property type="entry name" value="GGDEF"/>
    <property type="match status" value="1"/>
</dbReference>
<dbReference type="Gene3D" id="3.30.70.270">
    <property type="match status" value="1"/>
</dbReference>
<feature type="transmembrane region" description="Helical" evidence="6">
    <location>
        <begin position="122"/>
        <end position="141"/>
    </location>
</feature>
<comment type="subcellular location">
    <subcellularLocation>
        <location evidence="2">Cell inner membrane</location>
    </subcellularLocation>
</comment>
<dbReference type="InterPro" id="IPR029787">
    <property type="entry name" value="Nucleotide_cyclase"/>
</dbReference>
<feature type="transmembrane region" description="Helical" evidence="6">
    <location>
        <begin position="201"/>
        <end position="222"/>
    </location>
</feature>
<evidence type="ECO:0000256" key="2">
    <source>
        <dbReference type="ARBA" id="ARBA00004533"/>
    </source>
</evidence>
<dbReference type="SUPFAM" id="SSF141868">
    <property type="entry name" value="EAL domain-like"/>
    <property type="match status" value="1"/>
</dbReference>
<dbReference type="OrthoDB" id="9804951at2"/>
<dbReference type="Proteomes" id="UP000243451">
    <property type="component" value="Unassembled WGS sequence"/>
</dbReference>
<dbReference type="GO" id="GO:0005886">
    <property type="term" value="C:plasma membrane"/>
    <property type="evidence" value="ECO:0007669"/>
    <property type="project" value="UniProtKB-SubCell"/>
</dbReference>
<evidence type="ECO:0000256" key="1">
    <source>
        <dbReference type="ARBA" id="ARBA00001946"/>
    </source>
</evidence>
<evidence type="ECO:0000313" key="10">
    <source>
        <dbReference type="Proteomes" id="UP000243451"/>
    </source>
</evidence>
<evidence type="ECO:0000259" key="7">
    <source>
        <dbReference type="PROSITE" id="PS50883"/>
    </source>
</evidence>
<dbReference type="GO" id="GO:0071732">
    <property type="term" value="P:cellular response to nitric oxide"/>
    <property type="evidence" value="ECO:0007669"/>
    <property type="project" value="UniProtKB-ARBA"/>
</dbReference>
<dbReference type="RefSeq" id="WP_104739600.1">
    <property type="nucleotide sequence ID" value="NZ_BMHR01000005.1"/>
</dbReference>
<dbReference type="CDD" id="cd01949">
    <property type="entry name" value="GGDEF"/>
    <property type="match status" value="1"/>
</dbReference>
<keyword evidence="6" id="KW-0472">Membrane</keyword>
<feature type="domain" description="GGDEF" evidence="8">
    <location>
        <begin position="280"/>
        <end position="413"/>
    </location>
</feature>
<dbReference type="CDD" id="cd01948">
    <property type="entry name" value="EAL"/>
    <property type="match status" value="1"/>
</dbReference>
<reference evidence="9 10" key="1">
    <citation type="submission" date="2018-01" db="EMBL/GenBank/DDBJ databases">
        <title>Draft genome of the type strain Pseudomonas oceani DSM 100277 isolated from the deep water in Okinawa trough, northwestern Pacific Ocean.</title>
        <authorList>
            <person name="Gomila M."/>
            <person name="Mulet M."/>
            <person name="Garcia-Valdes E."/>
            <person name="Lalucat J."/>
        </authorList>
    </citation>
    <scope>NUCLEOTIDE SEQUENCE [LARGE SCALE GENOMIC DNA]</scope>
    <source>
        <strain evidence="9 10">DSM 100277</strain>
    </source>
</reference>
<dbReference type="EMBL" id="PPSK01000022">
    <property type="protein sequence ID" value="POB01137.1"/>
    <property type="molecule type" value="Genomic_DNA"/>
</dbReference>
<dbReference type="GO" id="GO:0071111">
    <property type="term" value="F:cyclic-guanylate-specific phosphodiesterase activity"/>
    <property type="evidence" value="ECO:0007669"/>
    <property type="project" value="UniProtKB-EC"/>
</dbReference>
<dbReference type="SMART" id="SM00052">
    <property type="entry name" value="EAL"/>
    <property type="match status" value="1"/>
</dbReference>
<dbReference type="InterPro" id="IPR035919">
    <property type="entry name" value="EAL_sf"/>
</dbReference>
<dbReference type="NCBIfam" id="TIGR00254">
    <property type="entry name" value="GGDEF"/>
    <property type="match status" value="1"/>
</dbReference>
<dbReference type="InterPro" id="IPR043128">
    <property type="entry name" value="Rev_trsase/Diguanyl_cyclase"/>
</dbReference>
<comment type="catalytic activity">
    <reaction evidence="5">
        <text>3',3'-c-di-GMP + H2O = 5'-phosphoguanylyl(3'-&gt;5')guanosine + H(+)</text>
        <dbReference type="Rhea" id="RHEA:24902"/>
        <dbReference type="ChEBI" id="CHEBI:15377"/>
        <dbReference type="ChEBI" id="CHEBI:15378"/>
        <dbReference type="ChEBI" id="CHEBI:58754"/>
        <dbReference type="ChEBI" id="CHEBI:58805"/>
        <dbReference type="EC" id="3.1.4.52"/>
    </reaction>
    <physiologicalReaction direction="left-to-right" evidence="5">
        <dbReference type="Rhea" id="RHEA:24903"/>
    </physiologicalReaction>
</comment>
<evidence type="ECO:0000256" key="5">
    <source>
        <dbReference type="ARBA" id="ARBA00051114"/>
    </source>
</evidence>
<dbReference type="InterPro" id="IPR052155">
    <property type="entry name" value="Biofilm_reg_signaling"/>
</dbReference>
<dbReference type="InterPro" id="IPR000160">
    <property type="entry name" value="GGDEF_dom"/>
</dbReference>
<dbReference type="SUPFAM" id="SSF55073">
    <property type="entry name" value="Nucleotide cyclase"/>
    <property type="match status" value="1"/>
</dbReference>
<protein>
    <recommendedName>
        <fullName evidence="3">cyclic-guanylate-specific phosphodiesterase</fullName>
        <ecNumber evidence="3">3.1.4.52</ecNumber>
    </recommendedName>
</protein>
<proteinExistence type="predicted"/>